<protein>
    <recommendedName>
        <fullName evidence="3">DegT/DnrJ/EryC1/StrS aminotransferase family protein</fullName>
    </recommendedName>
</protein>
<dbReference type="AlphaFoldDB" id="A0A9D1I7H7"/>
<gene>
    <name evidence="1" type="ORF">IAD16_08305</name>
</gene>
<evidence type="ECO:0008006" key="3">
    <source>
        <dbReference type="Google" id="ProtNLM"/>
    </source>
</evidence>
<organism evidence="1 2">
    <name type="scientific">Candidatus Fimisoma avicola</name>
    <dbReference type="NCBI Taxonomy" id="2840826"/>
    <lineage>
        <taxon>Bacteria</taxon>
        <taxon>Bacillati</taxon>
        <taxon>Bacillota</taxon>
        <taxon>Clostridia</taxon>
        <taxon>Eubacteriales</taxon>
        <taxon>Candidatus Fimisoma</taxon>
    </lineage>
</organism>
<dbReference type="EMBL" id="DVMO01000128">
    <property type="protein sequence ID" value="HIU28365.1"/>
    <property type="molecule type" value="Genomic_DNA"/>
</dbReference>
<sequence>MALRQIIRDIKRDKTIKRASLPSYCCESMIEPFLKENIEVIFYDVFLKSGKIVCNGDGINNADMILTLNYFGIDTSCTRKFEQEIRAAHPDSVIIKDATHSLLSDDVYDDTYDYVFASIRKWSGLSGGVILKSSPDIEPLTRLNMDYEKTVHEAMSAKKEYIRDGKGSKERFLSLYNKAEEMLDSDPAGYGISKNAKEQFRYFDLDRVAGSRKSNCQILADNQDIWRMKGIEPVCADLSEGDIPLFFPVIFRSKDHRDKVRKYLIDNEVYCPVHWPVSPAHRLTGKTIEIYDRCLSVICDQRYSTADMLRIMGLIDSYKGEDI</sequence>
<proteinExistence type="predicted"/>
<dbReference type="Proteomes" id="UP000824091">
    <property type="component" value="Unassembled WGS sequence"/>
</dbReference>
<accession>A0A9D1I7H7</accession>
<evidence type="ECO:0000313" key="1">
    <source>
        <dbReference type="EMBL" id="HIU28365.1"/>
    </source>
</evidence>
<name>A0A9D1I7H7_9FIRM</name>
<comment type="caution">
    <text evidence="1">The sequence shown here is derived from an EMBL/GenBank/DDBJ whole genome shotgun (WGS) entry which is preliminary data.</text>
</comment>
<evidence type="ECO:0000313" key="2">
    <source>
        <dbReference type="Proteomes" id="UP000824091"/>
    </source>
</evidence>
<reference evidence="1" key="2">
    <citation type="journal article" date="2021" name="PeerJ">
        <title>Extensive microbial diversity within the chicken gut microbiome revealed by metagenomics and culture.</title>
        <authorList>
            <person name="Gilroy R."/>
            <person name="Ravi A."/>
            <person name="Getino M."/>
            <person name="Pursley I."/>
            <person name="Horton D.L."/>
            <person name="Alikhan N.F."/>
            <person name="Baker D."/>
            <person name="Gharbi K."/>
            <person name="Hall N."/>
            <person name="Watson M."/>
            <person name="Adriaenssens E.M."/>
            <person name="Foster-Nyarko E."/>
            <person name="Jarju S."/>
            <person name="Secka A."/>
            <person name="Antonio M."/>
            <person name="Oren A."/>
            <person name="Chaudhuri R.R."/>
            <person name="La Ragione R."/>
            <person name="Hildebrand F."/>
            <person name="Pallen M.J."/>
        </authorList>
    </citation>
    <scope>NUCLEOTIDE SEQUENCE</scope>
    <source>
        <strain evidence="1">11300</strain>
    </source>
</reference>
<reference evidence="1" key="1">
    <citation type="submission" date="2020-10" db="EMBL/GenBank/DDBJ databases">
        <authorList>
            <person name="Gilroy R."/>
        </authorList>
    </citation>
    <scope>NUCLEOTIDE SEQUENCE</scope>
    <source>
        <strain evidence="1">11300</strain>
    </source>
</reference>